<dbReference type="Proteomes" id="UP000748531">
    <property type="component" value="Unassembled WGS sequence"/>
</dbReference>
<organism evidence="2 3">
    <name type="scientific">Paragonimus heterotremus</name>
    <dbReference type="NCBI Taxonomy" id="100268"/>
    <lineage>
        <taxon>Eukaryota</taxon>
        <taxon>Metazoa</taxon>
        <taxon>Spiralia</taxon>
        <taxon>Lophotrochozoa</taxon>
        <taxon>Platyhelminthes</taxon>
        <taxon>Trematoda</taxon>
        <taxon>Digenea</taxon>
        <taxon>Plagiorchiida</taxon>
        <taxon>Troglotremata</taxon>
        <taxon>Troglotrematidae</taxon>
        <taxon>Paragonimus</taxon>
    </lineage>
</organism>
<evidence type="ECO:0000313" key="2">
    <source>
        <dbReference type="EMBL" id="KAF5400288.1"/>
    </source>
</evidence>
<dbReference type="EMBL" id="LUCH01003315">
    <property type="protein sequence ID" value="KAF5400288.1"/>
    <property type="molecule type" value="Genomic_DNA"/>
</dbReference>
<accession>A0A8J4T703</accession>
<dbReference type="AlphaFoldDB" id="A0A8J4T703"/>
<keyword evidence="3" id="KW-1185">Reference proteome</keyword>
<comment type="caution">
    <text evidence="2">The sequence shown here is derived from an EMBL/GenBank/DDBJ whole genome shotgun (WGS) entry which is preliminary data.</text>
</comment>
<proteinExistence type="predicted"/>
<dbReference type="OrthoDB" id="6257266at2759"/>
<sequence>MGCTTGQQCVLRTKMVDWDYRTRIIEHRIQEIYGQRRKCSLETPSIPKYTRKKPVFMQHLTRHLSQKLSGEQTEKYYSSRSIKPHNLPVMVKTLVPWTRIFDRPMGPKRFHYRPTDLLLSYLADLPQICLACLPKNELIDIIDLLFQTRTISRLQQISGGARVTGFLGSALVPIWQLSPQASVQQRLNSVGPHSSSDGSSGRPQCRVSLVIRGQQARVTTCNLMGNQYHKRYSSEEHVHETPDRIPGTHKAFSCGFGTGQSRSGSQTPTALKTEREPCQPNRKTYVDRRAISCFTNGIIKNADEDTTDTTITGAWSQKSSVHPYFKNHYQNSLEASSKVYAILPTTYVWTGEGAFRRKTNNVRSLTQKHICLYTLPSTQRKKYALREFLQAAIPIQQYHAQVIPTSKRRLGAFQNSKSPSHKLWGRLEKDKLQIATHRVHTVKHSDSSLGDFSVGEQNRNASSVKTTRKKVNLSVQTFYSLKKRHRFSTSVTSEADRNTPGYPICLTNLSNQYVNGMSDSGINRTSNRKLVNLENTELSESSQRSQSECRWRLGTNFPTSFSPITPPYTPVWTGKYLSCQKDLSNSSSNSDYSSCLSLCLKQPMRMQAKINAFRLDSSIDPLKHTNKHTVNMTLALPQHLYIADRPGQDILVSCHVENIRI</sequence>
<name>A0A8J4T703_9TREM</name>
<evidence type="ECO:0000313" key="3">
    <source>
        <dbReference type="Proteomes" id="UP000748531"/>
    </source>
</evidence>
<feature type="region of interest" description="Disordered" evidence="1">
    <location>
        <begin position="258"/>
        <end position="280"/>
    </location>
</feature>
<protein>
    <submittedName>
        <fullName evidence="2">Uncharacterized protein</fullName>
    </submittedName>
</protein>
<evidence type="ECO:0000256" key="1">
    <source>
        <dbReference type="SAM" id="MobiDB-lite"/>
    </source>
</evidence>
<feature type="compositionally biased region" description="Polar residues" evidence="1">
    <location>
        <begin position="259"/>
        <end position="270"/>
    </location>
</feature>
<gene>
    <name evidence="2" type="ORF">PHET_06665</name>
</gene>
<reference evidence="2" key="1">
    <citation type="submission" date="2019-05" db="EMBL/GenBank/DDBJ databases">
        <title>Annotation for the trematode Paragonimus heterotremus.</title>
        <authorList>
            <person name="Choi Y.-J."/>
        </authorList>
    </citation>
    <scope>NUCLEOTIDE SEQUENCE</scope>
    <source>
        <strain evidence="2">LC</strain>
    </source>
</reference>